<proteinExistence type="predicted"/>
<gene>
    <name evidence="1" type="ORF">CGZ90_05550</name>
</gene>
<reference evidence="1 2" key="1">
    <citation type="submission" date="2017-07" db="EMBL/GenBank/DDBJ databases">
        <title>Fictibacillus sp. nov. GDSW-R2A3 Genome sequencing and assembly.</title>
        <authorList>
            <person name="Mayilraj S."/>
        </authorList>
    </citation>
    <scope>NUCLEOTIDE SEQUENCE [LARGE SCALE GENOMIC DNA]</scope>
    <source>
        <strain evidence="1 2">GDSW-R2A3</strain>
    </source>
</reference>
<protein>
    <submittedName>
        <fullName evidence="1">Uncharacterized protein</fullName>
    </submittedName>
</protein>
<dbReference type="EMBL" id="NOII01000001">
    <property type="protein sequence ID" value="OYD59355.1"/>
    <property type="molecule type" value="Genomic_DNA"/>
</dbReference>
<organism evidence="1 2">
    <name type="scientific">Fictibacillus aquaticus</name>
    <dbReference type="NCBI Taxonomy" id="2021314"/>
    <lineage>
        <taxon>Bacteria</taxon>
        <taxon>Bacillati</taxon>
        <taxon>Bacillota</taxon>
        <taxon>Bacilli</taxon>
        <taxon>Bacillales</taxon>
        <taxon>Fictibacillaceae</taxon>
        <taxon>Fictibacillus</taxon>
    </lineage>
</organism>
<name>A0A235FF08_9BACL</name>
<keyword evidence="2" id="KW-1185">Reference proteome</keyword>
<dbReference type="OrthoDB" id="2970638at2"/>
<dbReference type="RefSeq" id="WP_094251316.1">
    <property type="nucleotide sequence ID" value="NZ_JBHLXL010000001.1"/>
</dbReference>
<sequence length="130" mass="15250">MKRKLSFLLPFVILLTAIFSAESVLAYYKKFKYSYDTTLRGGDRMIKSQNDIVFVFDSYKCRKGKKMRVDIRHNVSWGRDTLLSRKWIPECGGKVVNYGHKPNIPIYIVLSKKNDGYWVKGKGKIYTQKR</sequence>
<dbReference type="AlphaFoldDB" id="A0A235FF08"/>
<evidence type="ECO:0000313" key="1">
    <source>
        <dbReference type="EMBL" id="OYD59355.1"/>
    </source>
</evidence>
<accession>A0A235FF08</accession>
<comment type="caution">
    <text evidence="1">The sequence shown here is derived from an EMBL/GenBank/DDBJ whole genome shotgun (WGS) entry which is preliminary data.</text>
</comment>
<evidence type="ECO:0000313" key="2">
    <source>
        <dbReference type="Proteomes" id="UP000215059"/>
    </source>
</evidence>
<dbReference type="Proteomes" id="UP000215059">
    <property type="component" value="Unassembled WGS sequence"/>
</dbReference>